<gene>
    <name evidence="2" type="ORF">MAR_008955</name>
</gene>
<evidence type="ECO:0000313" key="3">
    <source>
        <dbReference type="Proteomes" id="UP001164746"/>
    </source>
</evidence>
<proteinExistence type="predicted"/>
<dbReference type="EMBL" id="CP111015">
    <property type="protein sequence ID" value="WAR02397.1"/>
    <property type="molecule type" value="Genomic_DNA"/>
</dbReference>
<accession>A0ABY7E0P2</accession>
<evidence type="ECO:0000313" key="2">
    <source>
        <dbReference type="EMBL" id="WAR02397.1"/>
    </source>
</evidence>
<organism evidence="2 3">
    <name type="scientific">Mya arenaria</name>
    <name type="common">Soft-shell clam</name>
    <dbReference type="NCBI Taxonomy" id="6604"/>
    <lineage>
        <taxon>Eukaryota</taxon>
        <taxon>Metazoa</taxon>
        <taxon>Spiralia</taxon>
        <taxon>Lophotrochozoa</taxon>
        <taxon>Mollusca</taxon>
        <taxon>Bivalvia</taxon>
        <taxon>Autobranchia</taxon>
        <taxon>Heteroconchia</taxon>
        <taxon>Euheterodonta</taxon>
        <taxon>Imparidentia</taxon>
        <taxon>Neoheterodontei</taxon>
        <taxon>Myida</taxon>
        <taxon>Myoidea</taxon>
        <taxon>Myidae</taxon>
        <taxon>Mya</taxon>
    </lineage>
</organism>
<evidence type="ECO:0000256" key="1">
    <source>
        <dbReference type="SAM" id="MobiDB-lite"/>
    </source>
</evidence>
<sequence>MQDVKFEGYRPDTEERNNANSPPRFFKAVVISTTTPCLKRKSEQCAKSDRLTTIDEVTVDTTLYGKPVNTILYGKHLVQGAGAVDHYLESDNCMAVEMAFVFVVDVGNTSTIPDKSHAANNNTIIYNTFHHCHIHKSNNIIDATTDEGLQLVMLPLSFGPRKDSLMEMEPVRILGKSFNLGEDHEKLGASTGHAVCGSGKMLGLGESVRPELCVWRHPVKPFCGSDKARKHKASILIIVGSSMLLTFSCHDVGWMAHGYHLQAAPAPLPRRWLISRTFQVLVGPGAWLKKEMADTHVIAHSNFSLTQDYFETVNDVALGDSGFKAPPKNTVDMKTPSSQPEEEHFCTCQLTIDPALSTDGRSPVSVLHTDIFSQCREAAPFMTFNLEFFTGTSSSDVSVDDVFCQQWKLLNEMNIN</sequence>
<feature type="region of interest" description="Disordered" evidence="1">
    <location>
        <begin position="1"/>
        <end position="21"/>
    </location>
</feature>
<reference evidence="2" key="1">
    <citation type="submission" date="2022-11" db="EMBL/GenBank/DDBJ databases">
        <title>Centuries of genome instability and evolution in soft-shell clam transmissible cancer (bioRxiv).</title>
        <authorList>
            <person name="Hart S.F.M."/>
            <person name="Yonemitsu M.A."/>
            <person name="Giersch R.M."/>
            <person name="Beal B.F."/>
            <person name="Arriagada G."/>
            <person name="Davis B.W."/>
            <person name="Ostrander E.A."/>
            <person name="Goff S.P."/>
            <person name="Metzger M.J."/>
        </authorList>
    </citation>
    <scope>NUCLEOTIDE SEQUENCE</scope>
    <source>
        <strain evidence="2">MELC-2E11</strain>
        <tissue evidence="2">Siphon/mantle</tissue>
    </source>
</reference>
<protein>
    <submittedName>
        <fullName evidence="2">Uncharacterized protein</fullName>
    </submittedName>
</protein>
<feature type="compositionally biased region" description="Basic and acidic residues" evidence="1">
    <location>
        <begin position="1"/>
        <end position="17"/>
    </location>
</feature>
<keyword evidence="3" id="KW-1185">Reference proteome</keyword>
<name>A0ABY7E0P2_MYAAR</name>
<dbReference type="Proteomes" id="UP001164746">
    <property type="component" value="Chromosome 4"/>
</dbReference>